<keyword evidence="2" id="KW-1185">Reference proteome</keyword>
<accession>A0ABV5KZR9</accession>
<dbReference type="RefSeq" id="WP_377502399.1">
    <property type="nucleotide sequence ID" value="NZ_JBHMDO010000053.1"/>
</dbReference>
<reference evidence="1 2" key="1">
    <citation type="submission" date="2024-09" db="EMBL/GenBank/DDBJ databases">
        <authorList>
            <person name="Sun Q."/>
            <person name="Mori K."/>
        </authorList>
    </citation>
    <scope>NUCLEOTIDE SEQUENCE [LARGE SCALE GENOMIC DNA]</scope>
    <source>
        <strain evidence="1 2">TISTR 2452</strain>
    </source>
</reference>
<comment type="caution">
    <text evidence="1">The sequence shown here is derived from an EMBL/GenBank/DDBJ whole genome shotgun (WGS) entry which is preliminary data.</text>
</comment>
<evidence type="ECO:0000313" key="1">
    <source>
        <dbReference type="EMBL" id="MFB9330730.1"/>
    </source>
</evidence>
<organism evidence="1 2">
    <name type="scientific">Paenibacillus aurantiacus</name>
    <dbReference type="NCBI Taxonomy" id="1936118"/>
    <lineage>
        <taxon>Bacteria</taxon>
        <taxon>Bacillati</taxon>
        <taxon>Bacillota</taxon>
        <taxon>Bacilli</taxon>
        <taxon>Bacillales</taxon>
        <taxon>Paenibacillaceae</taxon>
        <taxon>Paenibacillus</taxon>
    </lineage>
</organism>
<sequence>MSKAKRNVLGLLAILLVAYIGVGASIRACAERIVEAGMQPAPAYQAWMKEDLYRKLHPALRGMANYEASYQPERHRYRAGFPFHFFFAASVTVDNYYDGEVGFHEPVTLHLRLSGWKWVPTYVSIPA</sequence>
<proteinExistence type="predicted"/>
<gene>
    <name evidence="1" type="ORF">ACFFSY_32720</name>
</gene>
<evidence type="ECO:0000313" key="2">
    <source>
        <dbReference type="Proteomes" id="UP001589747"/>
    </source>
</evidence>
<dbReference type="EMBL" id="JBHMDO010000053">
    <property type="protein sequence ID" value="MFB9330730.1"/>
    <property type="molecule type" value="Genomic_DNA"/>
</dbReference>
<dbReference type="Proteomes" id="UP001589747">
    <property type="component" value="Unassembled WGS sequence"/>
</dbReference>
<name>A0ABV5KZR9_9BACL</name>
<protein>
    <submittedName>
        <fullName evidence="1">Uncharacterized protein</fullName>
    </submittedName>
</protein>